<dbReference type="GO" id="GO:0016491">
    <property type="term" value="F:oxidoreductase activity"/>
    <property type="evidence" value="ECO:0007669"/>
    <property type="project" value="UniProtKB-KW"/>
</dbReference>
<keyword evidence="5" id="KW-0670">Pyruvate</keyword>
<evidence type="ECO:0000256" key="2">
    <source>
        <dbReference type="ARBA" id="ARBA00023002"/>
    </source>
</evidence>
<organism evidence="5 6">
    <name type="scientific">Nakamurella endophytica</name>
    <dbReference type="NCBI Taxonomy" id="1748367"/>
    <lineage>
        <taxon>Bacteria</taxon>
        <taxon>Bacillati</taxon>
        <taxon>Actinomycetota</taxon>
        <taxon>Actinomycetes</taxon>
        <taxon>Nakamurellales</taxon>
        <taxon>Nakamurellaceae</taxon>
        <taxon>Nakamurella</taxon>
    </lineage>
</organism>
<gene>
    <name evidence="5" type="primary">pdhB</name>
    <name evidence="5" type="ORF">GCM10011594_38400</name>
</gene>
<evidence type="ECO:0000259" key="4">
    <source>
        <dbReference type="SMART" id="SM00861"/>
    </source>
</evidence>
<dbReference type="PANTHER" id="PTHR43257">
    <property type="entry name" value="PYRUVATE DEHYDROGENASE E1 COMPONENT BETA SUBUNIT"/>
    <property type="match status" value="1"/>
</dbReference>
<keyword evidence="6" id="KW-1185">Reference proteome</keyword>
<feature type="domain" description="Transketolase-like pyrimidine-binding" evidence="4">
    <location>
        <begin position="1"/>
        <end position="163"/>
    </location>
</feature>
<accession>A0A917T8T5</accession>
<dbReference type="Gene3D" id="3.40.50.920">
    <property type="match status" value="1"/>
</dbReference>
<dbReference type="InterPro" id="IPR005475">
    <property type="entry name" value="Transketolase-like_Pyr-bd"/>
</dbReference>
<dbReference type="SUPFAM" id="SSF52922">
    <property type="entry name" value="TK C-terminal domain-like"/>
    <property type="match status" value="1"/>
</dbReference>
<dbReference type="InterPro" id="IPR009014">
    <property type="entry name" value="Transketo_C/PFOR_II"/>
</dbReference>
<evidence type="ECO:0000313" key="6">
    <source>
        <dbReference type="Proteomes" id="UP000655208"/>
    </source>
</evidence>
<dbReference type="GO" id="GO:0000287">
    <property type="term" value="F:magnesium ion binding"/>
    <property type="evidence" value="ECO:0007669"/>
    <property type="project" value="UniProtKB-ARBA"/>
</dbReference>
<dbReference type="Pfam" id="PF02779">
    <property type="entry name" value="Transket_pyr"/>
    <property type="match status" value="1"/>
</dbReference>
<dbReference type="FunFam" id="3.40.50.920:FF:000001">
    <property type="entry name" value="Pyruvate dehydrogenase E1 beta subunit"/>
    <property type="match status" value="1"/>
</dbReference>
<keyword evidence="3" id="KW-0786">Thiamine pyrophosphate</keyword>
<sequence>MRDEMAADPSVCYLGEDVVHSLRGVSSGLAAAHPGRVKDTPISEAAFTGFATGAAMAGMRPIVEYQIPTLLYVAFDQIVNQAQKIRLMTGGQTRVPVTYLFPGSGARLGLAGQHSDHPYTLLAHMGVKTLVPATPQDAYSLVRSAIRDDDPVAVFLPANCLPRKGDVDVAVTVPIGPAAIRREGTDVTVVAIGHLVHEALAVADDLADQVDVEVIDARAAHPFDWHTLTRSVTRTGRLVVLDDTNRTCGWAAEVAATAAEELFHHLRAPVRRVARADVPMPFAPVLERAVVPDREAITAAILETAKA</sequence>
<protein>
    <submittedName>
        <fullName evidence="5">Pyruvate dehydrogenase E1 component subunit beta</fullName>
    </submittedName>
</protein>
<comment type="cofactor">
    <cofactor evidence="1">
        <name>thiamine diphosphate</name>
        <dbReference type="ChEBI" id="CHEBI:58937"/>
    </cofactor>
</comment>
<dbReference type="InterPro" id="IPR033248">
    <property type="entry name" value="Transketolase_C"/>
</dbReference>
<proteinExistence type="predicted"/>
<dbReference type="SMART" id="SM00861">
    <property type="entry name" value="Transket_pyr"/>
    <property type="match status" value="1"/>
</dbReference>
<evidence type="ECO:0000313" key="5">
    <source>
        <dbReference type="EMBL" id="GGM14699.1"/>
    </source>
</evidence>
<dbReference type="Gene3D" id="3.40.50.970">
    <property type="match status" value="1"/>
</dbReference>
<dbReference type="SUPFAM" id="SSF52518">
    <property type="entry name" value="Thiamin diphosphate-binding fold (THDP-binding)"/>
    <property type="match status" value="1"/>
</dbReference>
<keyword evidence="2" id="KW-0560">Oxidoreductase</keyword>
<dbReference type="AlphaFoldDB" id="A0A917T8T5"/>
<dbReference type="EMBL" id="BMNA01000013">
    <property type="protein sequence ID" value="GGM14699.1"/>
    <property type="molecule type" value="Genomic_DNA"/>
</dbReference>
<dbReference type="InterPro" id="IPR029061">
    <property type="entry name" value="THDP-binding"/>
</dbReference>
<dbReference type="Pfam" id="PF02780">
    <property type="entry name" value="Transketolase_C"/>
    <property type="match status" value="1"/>
</dbReference>
<reference evidence="5" key="1">
    <citation type="journal article" date="2014" name="Int. J. Syst. Evol. Microbiol.">
        <title>Complete genome sequence of Corynebacterium casei LMG S-19264T (=DSM 44701T), isolated from a smear-ripened cheese.</title>
        <authorList>
            <consortium name="US DOE Joint Genome Institute (JGI-PGF)"/>
            <person name="Walter F."/>
            <person name="Albersmeier A."/>
            <person name="Kalinowski J."/>
            <person name="Ruckert C."/>
        </authorList>
    </citation>
    <scope>NUCLEOTIDE SEQUENCE</scope>
    <source>
        <strain evidence="5">CGMCC 4.7308</strain>
    </source>
</reference>
<name>A0A917T8T5_9ACTN</name>
<comment type="caution">
    <text evidence="5">The sequence shown here is derived from an EMBL/GenBank/DDBJ whole genome shotgun (WGS) entry which is preliminary data.</text>
</comment>
<evidence type="ECO:0000256" key="1">
    <source>
        <dbReference type="ARBA" id="ARBA00001964"/>
    </source>
</evidence>
<dbReference type="Proteomes" id="UP000655208">
    <property type="component" value="Unassembled WGS sequence"/>
</dbReference>
<evidence type="ECO:0000256" key="3">
    <source>
        <dbReference type="ARBA" id="ARBA00023052"/>
    </source>
</evidence>
<dbReference type="PANTHER" id="PTHR43257:SF2">
    <property type="entry name" value="PYRUVATE DEHYDROGENASE E1 COMPONENT SUBUNIT BETA"/>
    <property type="match status" value="1"/>
</dbReference>
<reference evidence="5" key="2">
    <citation type="submission" date="2020-09" db="EMBL/GenBank/DDBJ databases">
        <authorList>
            <person name="Sun Q."/>
            <person name="Zhou Y."/>
        </authorList>
    </citation>
    <scope>NUCLEOTIDE SEQUENCE</scope>
    <source>
        <strain evidence="5">CGMCC 4.7308</strain>
    </source>
</reference>